<evidence type="ECO:0000313" key="2">
    <source>
        <dbReference type="Proteomes" id="UP000485058"/>
    </source>
</evidence>
<gene>
    <name evidence="1" type="ORF">HaLaN_01290</name>
</gene>
<protein>
    <submittedName>
        <fullName evidence="1">Uncharacterized protein</fullName>
    </submittedName>
</protein>
<sequence>MEPTDVAKHLSMCWLSAAEVASLRNLRALFMATTYNRERDIMVAVLIPSHLLRLVLVGV</sequence>
<dbReference type="EMBL" id="BLLF01000048">
    <property type="protein sequence ID" value="GFH06627.1"/>
    <property type="molecule type" value="Genomic_DNA"/>
</dbReference>
<proteinExistence type="predicted"/>
<name>A0A699Y8X5_HAELA</name>
<comment type="caution">
    <text evidence="1">The sequence shown here is derived from an EMBL/GenBank/DDBJ whole genome shotgun (WGS) entry which is preliminary data.</text>
</comment>
<evidence type="ECO:0000313" key="1">
    <source>
        <dbReference type="EMBL" id="GFH06627.1"/>
    </source>
</evidence>
<accession>A0A699Y8X5</accession>
<dbReference type="Proteomes" id="UP000485058">
    <property type="component" value="Unassembled WGS sequence"/>
</dbReference>
<organism evidence="1 2">
    <name type="scientific">Haematococcus lacustris</name>
    <name type="common">Green alga</name>
    <name type="synonym">Haematococcus pluvialis</name>
    <dbReference type="NCBI Taxonomy" id="44745"/>
    <lineage>
        <taxon>Eukaryota</taxon>
        <taxon>Viridiplantae</taxon>
        <taxon>Chlorophyta</taxon>
        <taxon>core chlorophytes</taxon>
        <taxon>Chlorophyceae</taxon>
        <taxon>CS clade</taxon>
        <taxon>Chlamydomonadales</taxon>
        <taxon>Haematococcaceae</taxon>
        <taxon>Haematococcus</taxon>
    </lineage>
</organism>
<keyword evidence="2" id="KW-1185">Reference proteome</keyword>
<reference evidence="1 2" key="1">
    <citation type="submission" date="2020-02" db="EMBL/GenBank/DDBJ databases">
        <title>Draft genome sequence of Haematococcus lacustris strain NIES-144.</title>
        <authorList>
            <person name="Morimoto D."/>
            <person name="Nakagawa S."/>
            <person name="Yoshida T."/>
            <person name="Sawayama S."/>
        </authorList>
    </citation>
    <scope>NUCLEOTIDE SEQUENCE [LARGE SCALE GENOMIC DNA]</scope>
    <source>
        <strain evidence="1 2">NIES-144</strain>
    </source>
</reference>
<dbReference type="AlphaFoldDB" id="A0A699Y8X5"/>